<reference evidence="1 2" key="1">
    <citation type="submission" date="2013-07" db="EMBL/GenBank/DDBJ databases">
        <title>Comparative Genomic and Metabolomic Analysis of Twelve Strains of Pseudoalteromonas luteoviolacea.</title>
        <authorList>
            <person name="Vynne N.G."/>
            <person name="Mansson M."/>
            <person name="Gram L."/>
        </authorList>
    </citation>
    <scope>NUCLEOTIDE SEQUENCE [LARGE SCALE GENOMIC DNA]</scope>
    <source>
        <strain evidence="1 2">NCIMB 1942</strain>
    </source>
</reference>
<dbReference type="Proteomes" id="UP000076587">
    <property type="component" value="Unassembled WGS sequence"/>
</dbReference>
<evidence type="ECO:0000313" key="2">
    <source>
        <dbReference type="Proteomes" id="UP000076587"/>
    </source>
</evidence>
<organism evidence="1 2">
    <name type="scientific">Pseudoalteromonas luteoviolacea NCIMB 1942</name>
    <dbReference type="NCBI Taxonomy" id="1365253"/>
    <lineage>
        <taxon>Bacteria</taxon>
        <taxon>Pseudomonadati</taxon>
        <taxon>Pseudomonadota</taxon>
        <taxon>Gammaproteobacteria</taxon>
        <taxon>Alteromonadales</taxon>
        <taxon>Pseudoalteromonadaceae</taxon>
        <taxon>Pseudoalteromonas</taxon>
    </lineage>
</organism>
<dbReference type="RefSeq" id="WP_063377790.1">
    <property type="nucleotide sequence ID" value="NZ_AUXT01000175.1"/>
</dbReference>
<evidence type="ECO:0000313" key="1">
    <source>
        <dbReference type="EMBL" id="KZN45914.1"/>
    </source>
</evidence>
<proteinExistence type="predicted"/>
<accession>A0A167AXC7</accession>
<name>A0A167AXC7_9GAMM</name>
<dbReference type="OrthoDB" id="1424091at2"/>
<dbReference type="EMBL" id="AUXT01000175">
    <property type="protein sequence ID" value="KZN45914.1"/>
    <property type="molecule type" value="Genomic_DNA"/>
</dbReference>
<dbReference type="PATRIC" id="fig|1365253.3.peg.3277"/>
<sequence length="96" mass="11483">MQGFSKHIAKHNISIPENQTFNVLDINQDAFAYSITNEDTSRCFGSVYIDPSRDESFECEVYFWICKTLEIERAHIQNLLSDWLRHTWRFKQCKIY</sequence>
<dbReference type="AlphaFoldDB" id="A0A167AXC7"/>
<protein>
    <submittedName>
        <fullName evidence="1">Uncharacterized protein</fullName>
    </submittedName>
</protein>
<comment type="caution">
    <text evidence="1">The sequence shown here is derived from an EMBL/GenBank/DDBJ whole genome shotgun (WGS) entry which is preliminary data.</text>
</comment>
<gene>
    <name evidence="1" type="ORF">N482_13515</name>
</gene>